<evidence type="ECO:0000313" key="3">
    <source>
        <dbReference type="Proteomes" id="UP000032946"/>
    </source>
</evidence>
<feature type="compositionally biased region" description="Polar residues" evidence="1">
    <location>
        <begin position="33"/>
        <end position="42"/>
    </location>
</feature>
<name>A0A9P1KJ21_9CYAN</name>
<proteinExistence type="predicted"/>
<dbReference type="Proteomes" id="UP000032946">
    <property type="component" value="Chromosome"/>
</dbReference>
<dbReference type="EMBL" id="FO818640">
    <property type="protein sequence ID" value="CDM96942.1"/>
    <property type="molecule type" value="Genomic_DNA"/>
</dbReference>
<keyword evidence="3" id="KW-1185">Reference proteome</keyword>
<sequence>MTGGSKQADISERSPKYEQRHFIKRHFIKGKATHSSQRSNEPTLYPVHDRRIHGPV</sequence>
<gene>
    <name evidence="2" type="ORF">ARTHRO_41351</name>
</gene>
<organism evidence="2 3">
    <name type="scientific">Limnospira indica PCC 8005</name>
    <dbReference type="NCBI Taxonomy" id="376219"/>
    <lineage>
        <taxon>Bacteria</taxon>
        <taxon>Bacillati</taxon>
        <taxon>Cyanobacteriota</taxon>
        <taxon>Cyanophyceae</taxon>
        <taxon>Oscillatoriophycideae</taxon>
        <taxon>Oscillatoriales</taxon>
        <taxon>Sirenicapillariaceae</taxon>
        <taxon>Limnospira</taxon>
    </lineage>
</organism>
<evidence type="ECO:0000256" key="1">
    <source>
        <dbReference type="SAM" id="MobiDB-lite"/>
    </source>
</evidence>
<protein>
    <submittedName>
        <fullName evidence="2">Uncharacterized protein</fullName>
    </submittedName>
</protein>
<feature type="region of interest" description="Disordered" evidence="1">
    <location>
        <begin position="28"/>
        <end position="56"/>
    </location>
</feature>
<accession>A0A9P1KJ21</accession>
<evidence type="ECO:0000313" key="2">
    <source>
        <dbReference type="EMBL" id="CDM96942.1"/>
    </source>
</evidence>
<dbReference type="AlphaFoldDB" id="A0A9P1KJ21"/>
<reference evidence="2 3" key="1">
    <citation type="submission" date="2014-02" db="EMBL/GenBank/DDBJ databases">
        <authorList>
            <person name="Genoscope - CEA"/>
        </authorList>
    </citation>
    <scope>NUCLEOTIDE SEQUENCE [LARGE SCALE GENOMIC DNA]</scope>
    <source>
        <strain evidence="2 3">PCC 8005</strain>
    </source>
</reference>